<dbReference type="InterPro" id="IPR036264">
    <property type="entry name" value="Bact_exopeptidase_dim_dom"/>
</dbReference>
<comment type="caution">
    <text evidence="5">The sequence shown here is derived from an EMBL/GenBank/DDBJ whole genome shotgun (WGS) entry which is preliminary data.</text>
</comment>
<evidence type="ECO:0000313" key="5">
    <source>
        <dbReference type="EMBL" id="KNB70403.1"/>
    </source>
</evidence>
<dbReference type="AlphaFoldDB" id="A0A0K9YNU5"/>
<dbReference type="NCBIfam" id="TIGR01891">
    <property type="entry name" value="amidohydrolases"/>
    <property type="match status" value="1"/>
</dbReference>
<feature type="binding site" evidence="2">
    <location>
        <position position="166"/>
    </location>
    <ligand>
        <name>Mn(2+)</name>
        <dbReference type="ChEBI" id="CHEBI:29035"/>
        <label>2</label>
    </ligand>
</feature>
<feature type="binding site" evidence="2">
    <location>
        <position position="365"/>
    </location>
    <ligand>
        <name>Mn(2+)</name>
        <dbReference type="ChEBI" id="CHEBI:29035"/>
        <label>2</label>
    </ligand>
</feature>
<dbReference type="PANTHER" id="PTHR11014:SF63">
    <property type="entry name" value="METALLOPEPTIDASE, PUTATIVE (AFU_ORTHOLOGUE AFUA_6G09600)-RELATED"/>
    <property type="match status" value="1"/>
</dbReference>
<evidence type="ECO:0000256" key="1">
    <source>
        <dbReference type="ARBA" id="ARBA00022801"/>
    </source>
</evidence>
<dbReference type="EMBL" id="LGIQ01000009">
    <property type="protein sequence ID" value="KNB70403.1"/>
    <property type="molecule type" value="Genomic_DNA"/>
</dbReference>
<keyword evidence="2" id="KW-0464">Manganese</keyword>
<evidence type="ECO:0000313" key="7">
    <source>
        <dbReference type="Proteomes" id="UP000319578"/>
    </source>
</evidence>
<dbReference type="InterPro" id="IPR017439">
    <property type="entry name" value="Amidohydrolase"/>
</dbReference>
<feature type="binding site" evidence="2">
    <location>
        <position position="105"/>
    </location>
    <ligand>
        <name>Mn(2+)</name>
        <dbReference type="ChEBI" id="CHEBI:29035"/>
        <label>2</label>
    </ligand>
</feature>
<accession>A0A0K9YNU5</accession>
<dbReference type="GO" id="GO:0050118">
    <property type="term" value="F:N-acetyldiaminopimelate deacetylase activity"/>
    <property type="evidence" value="ECO:0007669"/>
    <property type="project" value="UniProtKB-ARBA"/>
</dbReference>
<dbReference type="CDD" id="cd03886">
    <property type="entry name" value="M20_Acy1"/>
    <property type="match status" value="1"/>
</dbReference>
<dbReference type="GO" id="GO:0046872">
    <property type="term" value="F:metal ion binding"/>
    <property type="evidence" value="ECO:0007669"/>
    <property type="project" value="UniProtKB-KW"/>
</dbReference>
<keyword evidence="7" id="KW-1185">Reference proteome</keyword>
<evidence type="ECO:0000259" key="3">
    <source>
        <dbReference type="Pfam" id="PF07687"/>
    </source>
</evidence>
<evidence type="ECO:0000313" key="6">
    <source>
        <dbReference type="Proteomes" id="UP000036834"/>
    </source>
</evidence>
<protein>
    <submittedName>
        <fullName evidence="4">Peptidase M20</fullName>
    </submittedName>
</protein>
<dbReference type="Proteomes" id="UP000036834">
    <property type="component" value="Unassembled WGS sequence"/>
</dbReference>
<dbReference type="GO" id="GO:0019877">
    <property type="term" value="P:diaminopimelate biosynthetic process"/>
    <property type="evidence" value="ECO:0007669"/>
    <property type="project" value="UniProtKB-ARBA"/>
</dbReference>
<name>A0A0K9YNU5_9BACL</name>
<dbReference type="Proteomes" id="UP000319578">
    <property type="component" value="Unassembled WGS sequence"/>
</dbReference>
<dbReference type="PIRSF" id="PIRSF005962">
    <property type="entry name" value="Pept_M20D_amidohydro"/>
    <property type="match status" value="1"/>
</dbReference>
<dbReference type="SUPFAM" id="SSF53187">
    <property type="entry name" value="Zn-dependent exopeptidases"/>
    <property type="match status" value="1"/>
</dbReference>
<organism evidence="5 6">
    <name type="scientific">Brevibacillus reuszeri</name>
    <dbReference type="NCBI Taxonomy" id="54915"/>
    <lineage>
        <taxon>Bacteria</taxon>
        <taxon>Bacillati</taxon>
        <taxon>Bacillota</taxon>
        <taxon>Bacilli</taxon>
        <taxon>Bacillales</taxon>
        <taxon>Paenibacillaceae</taxon>
        <taxon>Brevibacillus</taxon>
    </lineage>
</organism>
<keyword evidence="2" id="KW-0479">Metal-binding</keyword>
<dbReference type="SUPFAM" id="SSF55031">
    <property type="entry name" value="Bacterial exopeptidase dimerisation domain"/>
    <property type="match status" value="1"/>
</dbReference>
<comment type="cofactor">
    <cofactor evidence="2">
        <name>Mn(2+)</name>
        <dbReference type="ChEBI" id="CHEBI:29035"/>
    </cofactor>
    <text evidence="2">The Mn(2+) ion enhances activity.</text>
</comment>
<dbReference type="PATRIC" id="fig|54915.3.peg.2180"/>
<reference evidence="6" key="1">
    <citation type="submission" date="2015-07" db="EMBL/GenBank/DDBJ databases">
        <title>Genome sequencing project for genomic taxonomy and phylogenomics of Bacillus-like bacteria.</title>
        <authorList>
            <person name="Liu B."/>
            <person name="Wang J."/>
            <person name="Zhu Y."/>
            <person name="Liu G."/>
            <person name="Chen Q."/>
            <person name="Chen Z."/>
            <person name="Lan J."/>
            <person name="Che J."/>
            <person name="Ge C."/>
            <person name="Shi H."/>
            <person name="Pan Z."/>
            <person name="Liu X."/>
        </authorList>
    </citation>
    <scope>NUCLEOTIDE SEQUENCE [LARGE SCALE GENOMIC DNA]</scope>
    <source>
        <strain evidence="6">DSM 9887</strain>
    </source>
</reference>
<dbReference type="Gene3D" id="3.30.70.360">
    <property type="match status" value="1"/>
</dbReference>
<dbReference type="PANTHER" id="PTHR11014">
    <property type="entry name" value="PEPTIDASE M20 FAMILY MEMBER"/>
    <property type="match status" value="1"/>
</dbReference>
<feature type="binding site" evidence="2">
    <location>
        <position position="103"/>
    </location>
    <ligand>
        <name>Mn(2+)</name>
        <dbReference type="ChEBI" id="CHEBI:29035"/>
        <label>2</label>
    </ligand>
</feature>
<reference evidence="4 7" key="3">
    <citation type="submission" date="2019-06" db="EMBL/GenBank/DDBJ databases">
        <title>Whole genome shotgun sequence of Brevibacillus reuszeri NBRC 15719.</title>
        <authorList>
            <person name="Hosoyama A."/>
            <person name="Uohara A."/>
            <person name="Ohji S."/>
            <person name="Ichikawa N."/>
        </authorList>
    </citation>
    <scope>NUCLEOTIDE SEQUENCE [LARGE SCALE GENOMIC DNA]</scope>
    <source>
        <strain evidence="4 7">NBRC 15719</strain>
    </source>
</reference>
<dbReference type="InterPro" id="IPR002933">
    <property type="entry name" value="Peptidase_M20"/>
</dbReference>
<keyword evidence="1" id="KW-0378">Hydrolase</keyword>
<evidence type="ECO:0000256" key="2">
    <source>
        <dbReference type="PIRSR" id="PIRSR005962-1"/>
    </source>
</evidence>
<dbReference type="Pfam" id="PF07687">
    <property type="entry name" value="M20_dimer"/>
    <property type="match status" value="1"/>
</dbReference>
<dbReference type="FunFam" id="3.30.70.360:FF:000001">
    <property type="entry name" value="N-acetyldiaminopimelate deacetylase"/>
    <property type="match status" value="1"/>
</dbReference>
<dbReference type="Gene3D" id="3.40.630.10">
    <property type="entry name" value="Zn peptidases"/>
    <property type="match status" value="1"/>
</dbReference>
<gene>
    <name evidence="5" type="ORF">ADS79_15795</name>
    <name evidence="4" type="ORF">BRE01_55090</name>
</gene>
<sequence>MGTILVEDIRNQLANYLTEVYKHLHQHPEPSNHEWETQKYIIRELEDNQIPYKVMAETGVCAEIRGAKAGKTILLRADMDALEIMEDTGLPYASQKDGLMHACGHDAHVAVGLGVAKLLGQRADDLCGTVKIMFQPAEEKPPGGAMRMIKEGILENPKVDAVIGIHTNPHLPAGQFGLIDGCILAASDRIFITLSGQGGHAAAPHEGIDAIAMAGQFLANIQNIVSRQVSPTDPAVVTIGKIAGGTRPNVLADRVVLEGTARAIREETRDLLAEKIEKALLGVTEYWGGSFMYEYVKGYPPTWNDKSMTDLIRKAVEECMGKENIYEMENCLMSGDDFAYLAKEAPSVFIEWGTGTPELDNYPWHHPKFHVNLEALPCGVAVVTQSILHFLGEE</sequence>
<evidence type="ECO:0000313" key="4">
    <source>
        <dbReference type="EMBL" id="GED71807.1"/>
    </source>
</evidence>
<proteinExistence type="predicted"/>
<feature type="binding site" evidence="2">
    <location>
        <position position="139"/>
    </location>
    <ligand>
        <name>Mn(2+)</name>
        <dbReference type="ChEBI" id="CHEBI:29035"/>
        <label>2</label>
    </ligand>
</feature>
<dbReference type="Pfam" id="PF01546">
    <property type="entry name" value="Peptidase_M20"/>
    <property type="match status" value="1"/>
</dbReference>
<reference evidence="5" key="2">
    <citation type="submission" date="2015-07" db="EMBL/GenBank/DDBJ databases">
        <title>MeaNS - Measles Nucleotide Surveillance Program.</title>
        <authorList>
            <person name="Tran T."/>
            <person name="Druce J."/>
        </authorList>
    </citation>
    <scope>NUCLEOTIDE SEQUENCE</scope>
    <source>
        <strain evidence="5">DSM 9887</strain>
    </source>
</reference>
<feature type="domain" description="Peptidase M20 dimerisation" evidence="3">
    <location>
        <begin position="192"/>
        <end position="280"/>
    </location>
</feature>
<dbReference type="STRING" id="54915.ADS79_15795"/>
<dbReference type="InterPro" id="IPR011650">
    <property type="entry name" value="Peptidase_M20_dimer"/>
</dbReference>
<dbReference type="EMBL" id="BJON01000023">
    <property type="protein sequence ID" value="GED71807.1"/>
    <property type="molecule type" value="Genomic_DNA"/>
</dbReference>
<dbReference type="RefSeq" id="WP_049739381.1">
    <property type="nucleotide sequence ID" value="NZ_BJON01000023.1"/>
</dbReference>